<reference evidence="1" key="1">
    <citation type="submission" date="2023-08" db="EMBL/GenBank/DDBJ databases">
        <title>A collection of bacterial strains from the Burkholderia cepacia Research Laboratory and Repository.</title>
        <authorList>
            <person name="Lipuma J."/>
            <person name="Spilker T."/>
        </authorList>
    </citation>
    <scope>NUCLEOTIDE SEQUENCE</scope>
    <source>
        <strain evidence="1">AU0862</strain>
    </source>
</reference>
<organism evidence="1 2">
    <name type="scientific">Burkholderia cenocepacia</name>
    <dbReference type="NCBI Taxonomy" id="95486"/>
    <lineage>
        <taxon>Bacteria</taxon>
        <taxon>Pseudomonadati</taxon>
        <taxon>Pseudomonadota</taxon>
        <taxon>Betaproteobacteria</taxon>
        <taxon>Burkholderiales</taxon>
        <taxon>Burkholderiaceae</taxon>
        <taxon>Burkholderia</taxon>
        <taxon>Burkholderia cepacia complex</taxon>
    </lineage>
</organism>
<dbReference type="RefSeq" id="WP_175027534.1">
    <property type="nucleotide sequence ID" value="NZ_JAIZTC010000008.1"/>
</dbReference>
<evidence type="ECO:0000313" key="2">
    <source>
        <dbReference type="Proteomes" id="UP001199070"/>
    </source>
</evidence>
<accession>A0AAW4TP51</accession>
<dbReference type="Pfam" id="PF12686">
    <property type="entry name" value="DUF3800"/>
    <property type="match status" value="1"/>
</dbReference>
<comment type="caution">
    <text evidence="1">The sequence shown here is derived from an EMBL/GenBank/DDBJ whole genome shotgun (WGS) entry which is preliminary data.</text>
</comment>
<gene>
    <name evidence="1" type="ORF">LGN22_27205</name>
</gene>
<proteinExistence type="predicted"/>
<dbReference type="Proteomes" id="UP001199070">
    <property type="component" value="Unassembled WGS sequence"/>
</dbReference>
<protein>
    <submittedName>
        <fullName evidence="1">DUF3800 domain-containing protein</fullName>
    </submittedName>
</protein>
<sequence length="313" mass="34675">MYICYIDESGCLGAIQSATDAQPTPIFAIAGLFVHKDQVDDLTRELLALKKKYFPNNLPANARAFDWMAAEIKGSTIRNMMRDSGRNNRRHAMGYAINSLKALGKVNAKFVARVYVKPIGQPLDGKAVYTASVQSIASHFHHFLETERESGLIVADSRGHRPNVNVAHSIFTQRRRLKGDPYPRLVELPLFGHSDNHAGLQMADLLTSAVLFPIAAEVCCAKHYSIKTHTSEHWLDARTQLGGLLKDIEYRYRKDDKTHGGIVLSDPVNKYGASVLLSGDEKPATETAQVMETTQCNSTTFALAFATATEKKR</sequence>
<dbReference type="AlphaFoldDB" id="A0AAW4TP51"/>
<dbReference type="EMBL" id="JAIZTC010000008">
    <property type="protein sequence ID" value="MCA8382599.1"/>
    <property type="molecule type" value="Genomic_DNA"/>
</dbReference>
<evidence type="ECO:0000313" key="1">
    <source>
        <dbReference type="EMBL" id="MCA8382599.1"/>
    </source>
</evidence>
<dbReference type="InterPro" id="IPR024524">
    <property type="entry name" value="DUF3800"/>
</dbReference>
<name>A0AAW4TP51_9BURK</name>